<reference evidence="2 3" key="1">
    <citation type="submission" date="2023-07" db="EMBL/GenBank/DDBJ databases">
        <title>Sorghum-associated microbial communities from plants grown in Nebraska, USA.</title>
        <authorList>
            <person name="Schachtman D."/>
        </authorList>
    </citation>
    <scope>NUCLEOTIDE SEQUENCE [LARGE SCALE GENOMIC DNA]</scope>
    <source>
        <strain evidence="2 3">BE187</strain>
    </source>
</reference>
<evidence type="ECO:0000256" key="1">
    <source>
        <dbReference type="SAM" id="Phobius"/>
    </source>
</evidence>
<dbReference type="EMBL" id="JAVDVW010000002">
    <property type="protein sequence ID" value="MDR7099718.1"/>
    <property type="molecule type" value="Genomic_DNA"/>
</dbReference>
<keyword evidence="1" id="KW-1133">Transmembrane helix</keyword>
<proteinExistence type="predicted"/>
<keyword evidence="3" id="KW-1185">Reference proteome</keyword>
<accession>A0ABU1VRJ7</accession>
<keyword evidence="1" id="KW-0812">Transmembrane</keyword>
<evidence type="ECO:0000313" key="2">
    <source>
        <dbReference type="EMBL" id="MDR7099718.1"/>
    </source>
</evidence>
<protein>
    <recommendedName>
        <fullName evidence="4">DUF3999 domain-containing protein</fullName>
    </recommendedName>
</protein>
<dbReference type="RefSeq" id="WP_310054092.1">
    <property type="nucleotide sequence ID" value="NZ_JAVDVW010000002.1"/>
</dbReference>
<dbReference type="Proteomes" id="UP001267878">
    <property type="component" value="Unassembled WGS sequence"/>
</dbReference>
<dbReference type="InterPro" id="IPR025060">
    <property type="entry name" value="DUF3999"/>
</dbReference>
<gene>
    <name evidence="2" type="ORF">J2X04_002099</name>
</gene>
<evidence type="ECO:0008006" key="4">
    <source>
        <dbReference type="Google" id="ProtNLM"/>
    </source>
</evidence>
<feature type="transmembrane region" description="Helical" evidence="1">
    <location>
        <begin position="440"/>
        <end position="461"/>
    </location>
</feature>
<evidence type="ECO:0000313" key="3">
    <source>
        <dbReference type="Proteomes" id="UP001267878"/>
    </source>
</evidence>
<dbReference type="Pfam" id="PF13163">
    <property type="entry name" value="DUF3999"/>
    <property type="match status" value="1"/>
</dbReference>
<sequence>MKRFACERLLELLVLFVPLAVLAAPREEYAQQWPLTLGRDGADAYRVTLDESVYRQLRDPALADAVVLDRNGVAVPTDVFAPEEPLAKSAPRVALPWFALPATPAGSTAQGWELVSQADADGRLRRVEVRTSDAAAAALPRNALLVDLSRVHEALSALELQWQPLESLDLGYRVEASDDLEHWQVLATRGRMVDLQREGRRLLHRRIELYGLLPQYQKARYLRLTPDRNDQSVAITGVFAELAARTATAPEWIELTGRSVAIHGNSAGAHTAFEFDIDGRFPVQQANVVLPGNHAVEWTLESRDSDDADWRHRAGPWVAFQVGSGGAGSADAQSAARELGGIVRDRHWRLRASAPVTGEPLLRLGYRPEVAVFIAQGDAPYALAAGSTHARRAESPLPQLVAEMRRQRGEEWQPAPAYLGTAQVLAGDAAVSAIRDWKSWLLWGVLGLGALAVAGFAITLLRMSRPLESPREAPAPAGDAESR</sequence>
<organism evidence="2 3">
    <name type="scientific">Agrilutibacter niabensis</name>
    <dbReference type="NCBI Taxonomy" id="380628"/>
    <lineage>
        <taxon>Bacteria</taxon>
        <taxon>Pseudomonadati</taxon>
        <taxon>Pseudomonadota</taxon>
        <taxon>Gammaproteobacteria</taxon>
        <taxon>Lysobacterales</taxon>
        <taxon>Lysobacteraceae</taxon>
        <taxon>Agrilutibacter</taxon>
    </lineage>
</organism>
<comment type="caution">
    <text evidence="2">The sequence shown here is derived from an EMBL/GenBank/DDBJ whole genome shotgun (WGS) entry which is preliminary data.</text>
</comment>
<name>A0ABU1VRJ7_9GAMM</name>
<keyword evidence="1" id="KW-0472">Membrane</keyword>